<organism evidence="6 7">
    <name type="scientific">Aquella oligotrophica</name>
    <dbReference type="NCBI Taxonomy" id="2067065"/>
    <lineage>
        <taxon>Bacteria</taxon>
        <taxon>Pseudomonadati</taxon>
        <taxon>Pseudomonadota</taxon>
        <taxon>Betaproteobacteria</taxon>
        <taxon>Neisseriales</taxon>
        <taxon>Neisseriaceae</taxon>
        <taxon>Aquella</taxon>
    </lineage>
</organism>
<evidence type="ECO:0000256" key="3">
    <source>
        <dbReference type="ARBA" id="ARBA00022989"/>
    </source>
</evidence>
<protein>
    <recommendedName>
        <fullName evidence="8">Colicin V production protein</fullName>
    </recommendedName>
</protein>
<dbReference type="Pfam" id="PF02674">
    <property type="entry name" value="Colicin_V"/>
    <property type="match status" value="1"/>
</dbReference>
<dbReference type="OrthoDB" id="9810601at2"/>
<keyword evidence="4 5" id="KW-0472">Membrane</keyword>
<evidence type="ECO:0000313" key="7">
    <source>
        <dbReference type="Proteomes" id="UP000236655"/>
    </source>
</evidence>
<sequence>MPHLSNYDFLFASIILISAALATIRGGVSELLSISTWFIALFVTRNYAELIERYIPEIISNELFRSLITYIISFIGVAIIITLLKMIFNKAIAKSGLSGLNYLLGALFGIVRGIIICSLLVILMEMFSIDKDRGWNSSWFSPILTPAVNMIISAIPKNMENLNNEIGKHATTIIEHEANKLKESGK</sequence>
<evidence type="ECO:0008006" key="8">
    <source>
        <dbReference type="Google" id="ProtNLM"/>
    </source>
</evidence>
<dbReference type="GO" id="GO:0016020">
    <property type="term" value="C:membrane"/>
    <property type="evidence" value="ECO:0007669"/>
    <property type="project" value="UniProtKB-SubCell"/>
</dbReference>
<dbReference type="KEGG" id="nba:CUN60_03280"/>
<dbReference type="EMBL" id="CP024847">
    <property type="protein sequence ID" value="AUR51361.1"/>
    <property type="molecule type" value="Genomic_DNA"/>
</dbReference>
<comment type="subcellular location">
    <subcellularLocation>
        <location evidence="1">Membrane</location>
        <topology evidence="1">Multi-pass membrane protein</topology>
    </subcellularLocation>
</comment>
<name>A0A2I7N4K6_9NEIS</name>
<evidence type="ECO:0000256" key="4">
    <source>
        <dbReference type="ARBA" id="ARBA00023136"/>
    </source>
</evidence>
<gene>
    <name evidence="6" type="ORF">CUN60_03280</name>
</gene>
<dbReference type="Proteomes" id="UP000236655">
    <property type="component" value="Chromosome"/>
</dbReference>
<feature type="transmembrane region" description="Helical" evidence="5">
    <location>
        <begin position="6"/>
        <end position="24"/>
    </location>
</feature>
<evidence type="ECO:0000256" key="2">
    <source>
        <dbReference type="ARBA" id="ARBA00022692"/>
    </source>
</evidence>
<keyword evidence="3 5" id="KW-1133">Transmembrane helix</keyword>
<dbReference type="PANTHER" id="PTHR36926">
    <property type="entry name" value="COLICIN V PRODUCTION PROTEIN"/>
    <property type="match status" value="1"/>
</dbReference>
<proteinExistence type="predicted"/>
<feature type="transmembrane region" description="Helical" evidence="5">
    <location>
        <begin position="68"/>
        <end position="88"/>
    </location>
</feature>
<keyword evidence="2 5" id="KW-0812">Transmembrane</keyword>
<dbReference type="PANTHER" id="PTHR36926:SF1">
    <property type="entry name" value="COLICIN V PRODUCTION PROTEIN"/>
    <property type="match status" value="1"/>
</dbReference>
<reference evidence="7" key="1">
    <citation type="submission" date="2017-11" db="EMBL/GenBank/DDBJ databases">
        <authorList>
            <person name="Chan K.G."/>
            <person name="Lee L.S."/>
        </authorList>
    </citation>
    <scope>NUCLEOTIDE SEQUENCE [LARGE SCALE GENOMIC DNA]</scope>
    <source>
        <strain evidence="7">DSM 100970</strain>
    </source>
</reference>
<evidence type="ECO:0000256" key="5">
    <source>
        <dbReference type="SAM" id="Phobius"/>
    </source>
</evidence>
<feature type="transmembrane region" description="Helical" evidence="5">
    <location>
        <begin position="100"/>
        <end position="127"/>
    </location>
</feature>
<accession>A0A2I7N4K6</accession>
<dbReference type="AlphaFoldDB" id="A0A2I7N4K6"/>
<feature type="transmembrane region" description="Helical" evidence="5">
    <location>
        <begin position="139"/>
        <end position="156"/>
    </location>
</feature>
<evidence type="ECO:0000256" key="1">
    <source>
        <dbReference type="ARBA" id="ARBA00004141"/>
    </source>
</evidence>
<keyword evidence="7" id="KW-1185">Reference proteome</keyword>
<dbReference type="GO" id="GO:0009403">
    <property type="term" value="P:toxin biosynthetic process"/>
    <property type="evidence" value="ECO:0007669"/>
    <property type="project" value="InterPro"/>
</dbReference>
<evidence type="ECO:0000313" key="6">
    <source>
        <dbReference type="EMBL" id="AUR51361.1"/>
    </source>
</evidence>
<dbReference type="InterPro" id="IPR052719">
    <property type="entry name" value="CvpA-like"/>
</dbReference>
<dbReference type="RefSeq" id="WP_102950661.1">
    <property type="nucleotide sequence ID" value="NZ_CP024847.1"/>
</dbReference>
<dbReference type="InterPro" id="IPR003825">
    <property type="entry name" value="Colicin-V_CvpA"/>
</dbReference>